<gene>
    <name evidence="1" type="ORF">GCM10022393_32460</name>
</gene>
<comment type="caution">
    <text evidence="1">The sequence shown here is derived from an EMBL/GenBank/DDBJ whole genome shotgun (WGS) entry which is preliminary data.</text>
</comment>
<proteinExistence type="predicted"/>
<dbReference type="PROSITE" id="PS51257">
    <property type="entry name" value="PROKAR_LIPOPROTEIN"/>
    <property type="match status" value="1"/>
</dbReference>
<organism evidence="1 2">
    <name type="scientific">Aquimarina addita</name>
    <dbReference type="NCBI Taxonomy" id="870485"/>
    <lineage>
        <taxon>Bacteria</taxon>
        <taxon>Pseudomonadati</taxon>
        <taxon>Bacteroidota</taxon>
        <taxon>Flavobacteriia</taxon>
        <taxon>Flavobacteriales</taxon>
        <taxon>Flavobacteriaceae</taxon>
        <taxon>Aquimarina</taxon>
    </lineage>
</organism>
<dbReference type="SUPFAM" id="SSF51126">
    <property type="entry name" value="Pectin lyase-like"/>
    <property type="match status" value="1"/>
</dbReference>
<name>A0ABP6UQI2_9FLAO</name>
<accession>A0ABP6UQI2</accession>
<dbReference type="Proteomes" id="UP001500459">
    <property type="component" value="Unassembled WGS sequence"/>
</dbReference>
<sequence length="519" mass="57733">MRYLSYLFLVTIIILWSSCRNDFESDPSTGNLQFSSDTIFLDTIFTNIGSSTYSFKVYNRTDDDLTIPSITLEKGESSNYRLNVDGIPGKSFENIQVLAKDSIFVFVETTTDITNQTNEPEYLYTDRILFDPTGNVQDVDLVTLVKDAIFLFPSRDNMTGEVESLLLGEDENQEEIRIEGFFLDDDELNFTNEKPYIIYGFAAIPPGKTLTIDAGARIHFHEGSGIIASNTATLIVNGEVSTDPELLENEVIFEGDRLEPNFSDVTGQWGFIWLTAGSTGHQINHATIKNGTLGILMDSNDGSTDPTLTITNTQIYNSALFGLLARTGNVLGENLVINNAGISSLNCSLGGTYNFNHCTFANYWSGSSNRSTPSVLIDNVIFLENDVPFPLDLLEANFTNCIIYGNNNLELGFIQDPNKLFNYKFENCLIRFDDTRNEIEDDNPLYDFSDTSLFENVFLNENIDFKDSANNLLQIGEESFANGKASTPTSGTDILGTPRDMNAPDIGAYESILFETMDN</sequence>
<dbReference type="RefSeq" id="WP_344929226.1">
    <property type="nucleotide sequence ID" value="NZ_BAABCW010000015.1"/>
</dbReference>
<dbReference type="EMBL" id="BAABCW010000015">
    <property type="protein sequence ID" value="GAA3515975.1"/>
    <property type="molecule type" value="Genomic_DNA"/>
</dbReference>
<evidence type="ECO:0008006" key="3">
    <source>
        <dbReference type="Google" id="ProtNLM"/>
    </source>
</evidence>
<evidence type="ECO:0000313" key="1">
    <source>
        <dbReference type="EMBL" id="GAA3515975.1"/>
    </source>
</evidence>
<protein>
    <recommendedName>
        <fullName evidence="3">Right handed beta helix domain-containing protein</fullName>
    </recommendedName>
</protein>
<dbReference type="InterPro" id="IPR011050">
    <property type="entry name" value="Pectin_lyase_fold/virulence"/>
</dbReference>
<evidence type="ECO:0000313" key="2">
    <source>
        <dbReference type="Proteomes" id="UP001500459"/>
    </source>
</evidence>
<reference evidence="2" key="1">
    <citation type="journal article" date="2019" name="Int. J. Syst. Evol. Microbiol.">
        <title>The Global Catalogue of Microorganisms (GCM) 10K type strain sequencing project: providing services to taxonomists for standard genome sequencing and annotation.</title>
        <authorList>
            <consortium name="The Broad Institute Genomics Platform"/>
            <consortium name="The Broad Institute Genome Sequencing Center for Infectious Disease"/>
            <person name="Wu L."/>
            <person name="Ma J."/>
        </authorList>
    </citation>
    <scope>NUCLEOTIDE SEQUENCE [LARGE SCALE GENOMIC DNA]</scope>
    <source>
        <strain evidence="2">JCM 17106</strain>
    </source>
</reference>
<keyword evidence="2" id="KW-1185">Reference proteome</keyword>